<comment type="subcellular location">
    <subcellularLocation>
        <location evidence="1">Cell membrane</location>
        <topology evidence="1">Multi-pass membrane protein</topology>
    </subcellularLocation>
</comment>
<proteinExistence type="inferred from homology"/>
<evidence type="ECO:0000256" key="6">
    <source>
        <dbReference type="ARBA" id="ARBA00023136"/>
    </source>
</evidence>
<feature type="transmembrane region" description="Helical" evidence="7">
    <location>
        <begin position="257"/>
        <end position="275"/>
    </location>
</feature>
<evidence type="ECO:0000313" key="10">
    <source>
        <dbReference type="Proteomes" id="UP000501602"/>
    </source>
</evidence>
<dbReference type="FunFam" id="1.20.1630.10:FF:000002">
    <property type="entry name" value="Tetrathionate reductase subunit C"/>
    <property type="match status" value="1"/>
</dbReference>
<feature type="transmembrane region" description="Helical" evidence="7">
    <location>
        <begin position="147"/>
        <end position="169"/>
    </location>
</feature>
<reference evidence="8 10" key="1">
    <citation type="submission" date="2020-04" db="EMBL/GenBank/DDBJ databases">
        <title>Ferrimonas sp. S7 isolated from sea water.</title>
        <authorList>
            <person name="Bae S.S."/>
            <person name="Baek K."/>
        </authorList>
    </citation>
    <scope>NUCLEOTIDE SEQUENCE [LARGE SCALE GENOMIC DNA]</scope>
    <source>
        <strain evidence="8 10">S7</strain>
    </source>
</reference>
<feature type="transmembrane region" description="Helical" evidence="7">
    <location>
        <begin position="52"/>
        <end position="73"/>
    </location>
</feature>
<dbReference type="GO" id="GO:0005886">
    <property type="term" value="C:plasma membrane"/>
    <property type="evidence" value="ECO:0007669"/>
    <property type="project" value="UniProtKB-SubCell"/>
</dbReference>
<dbReference type="PANTHER" id="PTHR34856">
    <property type="entry name" value="PROTEIN NRFD"/>
    <property type="match status" value="1"/>
</dbReference>
<keyword evidence="10" id="KW-1185">Reference proteome</keyword>
<dbReference type="Gene3D" id="1.20.1630.10">
    <property type="entry name" value="Formate dehydrogenase/DMSO reductase domain"/>
    <property type="match status" value="1"/>
</dbReference>
<evidence type="ECO:0000256" key="7">
    <source>
        <dbReference type="SAM" id="Phobius"/>
    </source>
</evidence>
<gene>
    <name evidence="8" type="primary">nrfD</name>
    <name evidence="8" type="ORF">HER31_00285</name>
    <name evidence="9" type="ORF">HER31_00315</name>
</gene>
<comment type="similarity">
    <text evidence="2">Belongs to the NrfD family.</text>
</comment>
<name>A0A6H1UB92_9GAMM</name>
<evidence type="ECO:0000256" key="2">
    <source>
        <dbReference type="ARBA" id="ARBA00008929"/>
    </source>
</evidence>
<keyword evidence="4 7" id="KW-0812">Transmembrane</keyword>
<evidence type="ECO:0000313" key="9">
    <source>
        <dbReference type="EMBL" id="QIZ75481.1"/>
    </source>
</evidence>
<feature type="transmembrane region" description="Helical" evidence="7">
    <location>
        <begin position="20"/>
        <end position="40"/>
    </location>
</feature>
<keyword evidence="3" id="KW-1003">Cell membrane</keyword>
<dbReference type="AlphaFoldDB" id="A0A6H1UB92"/>
<dbReference type="Proteomes" id="UP000501602">
    <property type="component" value="Chromosome"/>
</dbReference>
<protein>
    <submittedName>
        <fullName evidence="8">Polysulfide reductase NrfD</fullName>
    </submittedName>
</protein>
<feature type="transmembrane region" description="Helical" evidence="7">
    <location>
        <begin position="287"/>
        <end position="309"/>
    </location>
</feature>
<dbReference type="InterPro" id="IPR052049">
    <property type="entry name" value="Electron_transfer_protein"/>
</dbReference>
<evidence type="ECO:0000313" key="8">
    <source>
        <dbReference type="EMBL" id="QIZ75476.1"/>
    </source>
</evidence>
<feature type="transmembrane region" description="Helical" evidence="7">
    <location>
        <begin position="93"/>
        <end position="116"/>
    </location>
</feature>
<feature type="transmembrane region" description="Helical" evidence="7">
    <location>
        <begin position="175"/>
        <end position="197"/>
    </location>
</feature>
<dbReference type="InterPro" id="IPR005614">
    <property type="entry name" value="NrfD-like"/>
</dbReference>
<sequence>MTGIDFSTGLGGTVAWPWPIAVYLFFAGISGGALTIALMMRFYKNQTDNTPLLKGATVAGFVGIALGMLCLVLDLTNPLFFWKILVFYNFQSVMSLGVVVLMAFIPLSALLAAYALREELNQLPKSLHFILPVVDALVRFRRPLEMLTLVLAIAVCAYTGFLISALIRFPLINTSVLPALFVASGLSAGAAVAKVLAVKFFKEDLHSAEMNVLHKVEWPVMAVEALFIFMLFSSLIFGGSAGSNALMAFSGGVWTNLFWFGVVGLGFALPLLFSFGLGKKFAHSSQAFYMTSASVVCGMMCLRMFLLYAGQIYSI</sequence>
<organism evidence="8 10">
    <name type="scientific">Ferrimonas lipolytica</name>
    <dbReference type="NCBI Taxonomy" id="2724191"/>
    <lineage>
        <taxon>Bacteria</taxon>
        <taxon>Pseudomonadati</taxon>
        <taxon>Pseudomonadota</taxon>
        <taxon>Gammaproteobacteria</taxon>
        <taxon>Alteromonadales</taxon>
        <taxon>Ferrimonadaceae</taxon>
        <taxon>Ferrimonas</taxon>
    </lineage>
</organism>
<dbReference type="Pfam" id="PF03916">
    <property type="entry name" value="NrfD"/>
    <property type="match status" value="1"/>
</dbReference>
<dbReference type="EMBL" id="CP051180">
    <property type="protein sequence ID" value="QIZ75481.1"/>
    <property type="molecule type" value="Genomic_DNA"/>
</dbReference>
<evidence type="ECO:0000256" key="1">
    <source>
        <dbReference type="ARBA" id="ARBA00004651"/>
    </source>
</evidence>
<dbReference type="RefSeq" id="WP_168658738.1">
    <property type="nucleotide sequence ID" value="NZ_CP051180.1"/>
</dbReference>
<dbReference type="KEGG" id="fes:HER31_00315"/>
<keyword evidence="6 7" id="KW-0472">Membrane</keyword>
<dbReference type="PANTHER" id="PTHR34856:SF2">
    <property type="entry name" value="PROTEIN NRFD"/>
    <property type="match status" value="1"/>
</dbReference>
<dbReference type="KEGG" id="fes:HER31_00285"/>
<dbReference type="EMBL" id="CP051180">
    <property type="protein sequence ID" value="QIZ75476.1"/>
    <property type="molecule type" value="Genomic_DNA"/>
</dbReference>
<evidence type="ECO:0000256" key="5">
    <source>
        <dbReference type="ARBA" id="ARBA00022989"/>
    </source>
</evidence>
<feature type="transmembrane region" description="Helical" evidence="7">
    <location>
        <begin position="218"/>
        <end position="237"/>
    </location>
</feature>
<accession>A0A6H1UB92</accession>
<evidence type="ECO:0000256" key="3">
    <source>
        <dbReference type="ARBA" id="ARBA00022475"/>
    </source>
</evidence>
<keyword evidence="5 7" id="KW-1133">Transmembrane helix</keyword>
<evidence type="ECO:0000256" key="4">
    <source>
        <dbReference type="ARBA" id="ARBA00022692"/>
    </source>
</evidence>